<dbReference type="OrthoDB" id="9764259at2"/>
<feature type="transmembrane region" description="Helical" evidence="6">
    <location>
        <begin position="303"/>
        <end position="322"/>
    </location>
</feature>
<evidence type="ECO:0000313" key="8">
    <source>
        <dbReference type="EMBL" id="AUR50981.1"/>
    </source>
</evidence>
<feature type="transmembrane region" description="Helical" evidence="6">
    <location>
        <begin position="363"/>
        <end position="386"/>
    </location>
</feature>
<keyword evidence="4 6" id="KW-1133">Transmembrane helix</keyword>
<comment type="subcellular location">
    <subcellularLocation>
        <location evidence="1">Membrane</location>
        <topology evidence="1">Multi-pass membrane protein</topology>
    </subcellularLocation>
</comment>
<feature type="transmembrane region" description="Helical" evidence="6">
    <location>
        <begin position="60"/>
        <end position="79"/>
    </location>
</feature>
<dbReference type="Gene3D" id="1.20.1250.20">
    <property type="entry name" value="MFS general substrate transporter like domains"/>
    <property type="match status" value="1"/>
</dbReference>
<dbReference type="GO" id="GO:0016020">
    <property type="term" value="C:membrane"/>
    <property type="evidence" value="ECO:0007669"/>
    <property type="project" value="UniProtKB-SubCell"/>
</dbReference>
<feature type="transmembrane region" description="Helical" evidence="6">
    <location>
        <begin position="392"/>
        <end position="410"/>
    </location>
</feature>
<evidence type="ECO:0000259" key="7">
    <source>
        <dbReference type="PROSITE" id="PS50850"/>
    </source>
</evidence>
<dbReference type="CDD" id="cd17330">
    <property type="entry name" value="MFS_SLC46_TetA_like"/>
    <property type="match status" value="1"/>
</dbReference>
<feature type="transmembrane region" description="Helical" evidence="6">
    <location>
        <begin position="91"/>
        <end position="111"/>
    </location>
</feature>
<dbReference type="PROSITE" id="PS00216">
    <property type="entry name" value="SUGAR_TRANSPORT_1"/>
    <property type="match status" value="1"/>
</dbReference>
<evidence type="ECO:0000256" key="1">
    <source>
        <dbReference type="ARBA" id="ARBA00004141"/>
    </source>
</evidence>
<keyword evidence="9" id="KW-1185">Reference proteome</keyword>
<protein>
    <recommendedName>
        <fullName evidence="7">Major facilitator superfamily (MFS) profile domain-containing protein</fullName>
    </recommendedName>
</protein>
<keyword evidence="2" id="KW-0813">Transport</keyword>
<organism evidence="8 9">
    <name type="scientific">Aquella oligotrophica</name>
    <dbReference type="NCBI Taxonomy" id="2067065"/>
    <lineage>
        <taxon>Bacteria</taxon>
        <taxon>Pseudomonadati</taxon>
        <taxon>Pseudomonadota</taxon>
        <taxon>Betaproteobacteria</taxon>
        <taxon>Neisseriales</taxon>
        <taxon>Neisseriaceae</taxon>
        <taxon>Aquella</taxon>
    </lineage>
</organism>
<evidence type="ECO:0000256" key="4">
    <source>
        <dbReference type="ARBA" id="ARBA00022989"/>
    </source>
</evidence>
<gene>
    <name evidence="8" type="ORF">CUN60_01225</name>
</gene>
<dbReference type="Pfam" id="PF07690">
    <property type="entry name" value="MFS_1"/>
    <property type="match status" value="1"/>
</dbReference>
<dbReference type="AlphaFoldDB" id="A0A2I7N3E6"/>
<dbReference type="InterPro" id="IPR005829">
    <property type="entry name" value="Sugar_transporter_CS"/>
</dbReference>
<dbReference type="InterPro" id="IPR036259">
    <property type="entry name" value="MFS_trans_sf"/>
</dbReference>
<feature type="transmembrane region" description="Helical" evidence="6">
    <location>
        <begin position="117"/>
        <end position="139"/>
    </location>
</feature>
<feature type="transmembrane region" description="Helical" evidence="6">
    <location>
        <begin position="272"/>
        <end position="291"/>
    </location>
</feature>
<reference evidence="9" key="1">
    <citation type="submission" date="2017-11" db="EMBL/GenBank/DDBJ databases">
        <authorList>
            <person name="Chan K.G."/>
            <person name="Lee L.S."/>
        </authorList>
    </citation>
    <scope>NUCLEOTIDE SEQUENCE [LARGE SCALE GENOMIC DNA]</scope>
    <source>
        <strain evidence="9">DSM 100970</strain>
    </source>
</reference>
<name>A0A2I7N3E6_9NEIS</name>
<dbReference type="PANTHER" id="PTHR23504:SF15">
    <property type="entry name" value="MAJOR FACILITATOR SUPERFAMILY (MFS) PROFILE DOMAIN-CONTAINING PROTEIN"/>
    <property type="match status" value="1"/>
</dbReference>
<dbReference type="SUPFAM" id="SSF103473">
    <property type="entry name" value="MFS general substrate transporter"/>
    <property type="match status" value="1"/>
</dbReference>
<dbReference type="EMBL" id="CP024847">
    <property type="protein sequence ID" value="AUR50981.1"/>
    <property type="molecule type" value="Genomic_DNA"/>
</dbReference>
<evidence type="ECO:0000256" key="6">
    <source>
        <dbReference type="SAM" id="Phobius"/>
    </source>
</evidence>
<feature type="transmembrane region" description="Helical" evidence="6">
    <location>
        <begin position="328"/>
        <end position="351"/>
    </location>
</feature>
<dbReference type="InterPro" id="IPR011701">
    <property type="entry name" value="MFS"/>
</dbReference>
<dbReference type="PROSITE" id="PS50850">
    <property type="entry name" value="MFS"/>
    <property type="match status" value="1"/>
</dbReference>
<evidence type="ECO:0000256" key="5">
    <source>
        <dbReference type="ARBA" id="ARBA00023136"/>
    </source>
</evidence>
<evidence type="ECO:0000313" key="9">
    <source>
        <dbReference type="Proteomes" id="UP000236655"/>
    </source>
</evidence>
<dbReference type="PANTHER" id="PTHR23504">
    <property type="entry name" value="MAJOR FACILITATOR SUPERFAMILY DOMAIN-CONTAINING PROTEIN 10"/>
    <property type="match status" value="1"/>
</dbReference>
<evidence type="ECO:0000256" key="3">
    <source>
        <dbReference type="ARBA" id="ARBA00022692"/>
    </source>
</evidence>
<dbReference type="Proteomes" id="UP000236655">
    <property type="component" value="Chromosome"/>
</dbReference>
<sequence>MNQINHQKSSGKLLSLVFLTIFIDMLGVGVLIPVFPLLIIQGSEFNIVPIGWSNAQAMIMAGWLLAIYPLSQFIFTPILGQLSDHYGRRKLLALSIFGTSISYLLFAIAIHSKNLPLMFFSRFIDGASGGNISIAQAVIGDISKPDKRARNFGLIGVSIGIGFVFGPFIGGKLSDPELISWFGAATPFEFTTLLSFVNALLVLYLLPETLQIRNTRTIDYLRSIHNIIGLSANLQLRKLIFSLFLFNAGFTFFSSFWGVVLQEVFEFKQGQVGNYFAYIGVMIILAQGGLVRRLSGKIAEYKVLPIAMTGMAACLFVNYIIPSNQPNLIYYVPPFIAVCAALCKAFGSALITKVSEPDKLGEAMGINSSANALGQAIPYLLAGYVAASHARLPVLVGAILTIFAALFFFLHFKSFKIIEAVGK</sequence>
<dbReference type="InterPro" id="IPR020846">
    <property type="entry name" value="MFS_dom"/>
</dbReference>
<feature type="transmembrane region" description="Helical" evidence="6">
    <location>
        <begin position="12"/>
        <end position="40"/>
    </location>
</feature>
<feature type="transmembrane region" description="Helical" evidence="6">
    <location>
        <begin position="151"/>
        <end position="169"/>
    </location>
</feature>
<accession>A0A2I7N3E6</accession>
<proteinExistence type="predicted"/>
<dbReference type="RefSeq" id="WP_102950281.1">
    <property type="nucleotide sequence ID" value="NZ_CP024847.1"/>
</dbReference>
<keyword evidence="3 6" id="KW-0812">Transmembrane</keyword>
<dbReference type="GO" id="GO:0022857">
    <property type="term" value="F:transmembrane transporter activity"/>
    <property type="evidence" value="ECO:0007669"/>
    <property type="project" value="InterPro"/>
</dbReference>
<feature type="transmembrane region" description="Helical" evidence="6">
    <location>
        <begin position="239"/>
        <end position="260"/>
    </location>
</feature>
<feature type="domain" description="Major facilitator superfamily (MFS) profile" evidence="7">
    <location>
        <begin position="13"/>
        <end position="416"/>
    </location>
</feature>
<evidence type="ECO:0000256" key="2">
    <source>
        <dbReference type="ARBA" id="ARBA00022448"/>
    </source>
</evidence>
<feature type="transmembrane region" description="Helical" evidence="6">
    <location>
        <begin position="181"/>
        <end position="206"/>
    </location>
</feature>
<keyword evidence="5 6" id="KW-0472">Membrane</keyword>
<dbReference type="KEGG" id="nba:CUN60_01225"/>